<comment type="similarity">
    <text evidence="1 2">Belongs to the phD/YefM antitoxin family.</text>
</comment>
<organism evidence="3 4">
    <name type="scientific">Leptothoe spongobia TAU-MAC 1115</name>
    <dbReference type="NCBI Taxonomy" id="1967444"/>
    <lineage>
        <taxon>Bacteria</taxon>
        <taxon>Bacillati</taxon>
        <taxon>Cyanobacteriota</taxon>
        <taxon>Cyanophyceae</taxon>
        <taxon>Nodosilineales</taxon>
        <taxon>Cymatolegaceae</taxon>
        <taxon>Leptothoe</taxon>
        <taxon>Leptothoe spongobia</taxon>
    </lineage>
</organism>
<dbReference type="InterPro" id="IPR006442">
    <property type="entry name" value="Antitoxin_Phd/YefM"/>
</dbReference>
<gene>
    <name evidence="3" type="ORF">IXB50_02555</name>
</gene>
<reference evidence="3" key="2">
    <citation type="journal article" date="2021" name="Mar. Drugs">
        <title>Genome Reduction and Secondary Metabolism of the Marine Sponge-Associated Cyanobacterium Leptothoe.</title>
        <authorList>
            <person name="Konstantinou D."/>
            <person name="Popin R.V."/>
            <person name="Fewer D.P."/>
            <person name="Sivonen K."/>
            <person name="Gkelis S."/>
        </authorList>
    </citation>
    <scope>NUCLEOTIDE SEQUENCE</scope>
    <source>
        <strain evidence="3">TAU-MAC 1115</strain>
    </source>
</reference>
<dbReference type="PANTHER" id="PTHR33713">
    <property type="entry name" value="ANTITOXIN YAFN-RELATED"/>
    <property type="match status" value="1"/>
</dbReference>
<dbReference type="SUPFAM" id="SSF143120">
    <property type="entry name" value="YefM-like"/>
    <property type="match status" value="1"/>
</dbReference>
<dbReference type="Pfam" id="PF02604">
    <property type="entry name" value="PhdYeFM_antitox"/>
    <property type="match status" value="1"/>
</dbReference>
<comment type="caution">
    <text evidence="3">The sequence shown here is derived from an EMBL/GenBank/DDBJ whole genome shotgun (WGS) entry which is preliminary data.</text>
</comment>
<dbReference type="PANTHER" id="PTHR33713:SF11">
    <property type="entry name" value="PREVENT-HOST-DEATH FAMILY PROTEIN"/>
    <property type="match status" value="1"/>
</dbReference>
<dbReference type="Gene3D" id="3.40.1620.10">
    <property type="entry name" value="YefM-like domain"/>
    <property type="match status" value="1"/>
</dbReference>
<accession>A0A947DBS2</accession>
<evidence type="ECO:0000313" key="3">
    <source>
        <dbReference type="EMBL" id="MBT9314300.1"/>
    </source>
</evidence>
<dbReference type="AlphaFoldDB" id="A0A947DBS2"/>
<dbReference type="EMBL" id="JADOES010000003">
    <property type="protein sequence ID" value="MBT9314300.1"/>
    <property type="molecule type" value="Genomic_DNA"/>
</dbReference>
<keyword evidence="4" id="KW-1185">Reference proteome</keyword>
<evidence type="ECO:0000256" key="1">
    <source>
        <dbReference type="ARBA" id="ARBA00009981"/>
    </source>
</evidence>
<proteinExistence type="inferred from homology"/>
<sequence length="95" mass="10720">MLNLCNIHPLSEFQRGAKTFLERLKQTRAPIVLTVNGKAAVVVQDAESYQKLLDRMELLESLAGIRKSMEEFEQGKGQPLGDAFDQLREKYDVPG</sequence>
<dbReference type="InterPro" id="IPR051405">
    <property type="entry name" value="phD/YefM_antitoxin"/>
</dbReference>
<evidence type="ECO:0000256" key="2">
    <source>
        <dbReference type="RuleBase" id="RU362080"/>
    </source>
</evidence>
<reference evidence="3" key="1">
    <citation type="submission" date="2020-11" db="EMBL/GenBank/DDBJ databases">
        <authorList>
            <person name="Konstantinou D."/>
            <person name="Gkelis S."/>
            <person name="Popin R."/>
            <person name="Fewer D."/>
            <person name="Sivonen K."/>
        </authorList>
    </citation>
    <scope>NUCLEOTIDE SEQUENCE</scope>
    <source>
        <strain evidence="3">TAU-MAC 1115</strain>
    </source>
</reference>
<name>A0A947DBS2_9CYAN</name>
<dbReference type="InterPro" id="IPR036165">
    <property type="entry name" value="YefM-like_sf"/>
</dbReference>
<dbReference type="NCBIfam" id="TIGR01552">
    <property type="entry name" value="phd_fam"/>
    <property type="match status" value="1"/>
</dbReference>
<protein>
    <recommendedName>
        <fullName evidence="2">Antitoxin</fullName>
    </recommendedName>
</protein>
<dbReference type="RefSeq" id="WP_215607361.1">
    <property type="nucleotide sequence ID" value="NZ_JADOES010000003.1"/>
</dbReference>
<evidence type="ECO:0000313" key="4">
    <source>
        <dbReference type="Proteomes" id="UP000717364"/>
    </source>
</evidence>
<dbReference type="Proteomes" id="UP000717364">
    <property type="component" value="Unassembled WGS sequence"/>
</dbReference>
<comment type="function">
    <text evidence="2">Antitoxin component of a type II toxin-antitoxin (TA) system.</text>
</comment>